<keyword evidence="3" id="KW-1185">Reference proteome</keyword>
<organism evidence="2 3">
    <name type="scientific">Carex littledalei</name>
    <dbReference type="NCBI Taxonomy" id="544730"/>
    <lineage>
        <taxon>Eukaryota</taxon>
        <taxon>Viridiplantae</taxon>
        <taxon>Streptophyta</taxon>
        <taxon>Embryophyta</taxon>
        <taxon>Tracheophyta</taxon>
        <taxon>Spermatophyta</taxon>
        <taxon>Magnoliopsida</taxon>
        <taxon>Liliopsida</taxon>
        <taxon>Poales</taxon>
        <taxon>Cyperaceae</taxon>
        <taxon>Cyperoideae</taxon>
        <taxon>Cariceae</taxon>
        <taxon>Carex</taxon>
        <taxon>Carex subgen. Euthyceras</taxon>
    </lineage>
</organism>
<evidence type="ECO:0000313" key="2">
    <source>
        <dbReference type="EMBL" id="KAF3320170.1"/>
    </source>
</evidence>
<proteinExistence type="predicted"/>
<comment type="caution">
    <text evidence="2">The sequence shown here is derived from an EMBL/GenBank/DDBJ whole genome shotgun (WGS) entry which is preliminary data.</text>
</comment>
<gene>
    <name evidence="2" type="ORF">FCM35_KLT22226</name>
</gene>
<dbReference type="Proteomes" id="UP000623129">
    <property type="component" value="Unassembled WGS sequence"/>
</dbReference>
<evidence type="ECO:0000256" key="1">
    <source>
        <dbReference type="SAM" id="MobiDB-lite"/>
    </source>
</evidence>
<sequence>MPRAKRGETRWSGASKRGDAPRKIGLSGASKRGTPRRNKSECWRNPCVGAWSNALLLSLGFLPALTDAVPSAIALRGICPADFGRSLVRIIALIRRLSCCRWRHADRVLSRSC</sequence>
<dbReference type="EMBL" id="SWLB01000119">
    <property type="protein sequence ID" value="KAF3320170.1"/>
    <property type="molecule type" value="Genomic_DNA"/>
</dbReference>
<evidence type="ECO:0000313" key="3">
    <source>
        <dbReference type="Proteomes" id="UP000623129"/>
    </source>
</evidence>
<dbReference type="AlphaFoldDB" id="A0A833Q6Q6"/>
<feature type="region of interest" description="Disordered" evidence="1">
    <location>
        <begin position="1"/>
        <end position="40"/>
    </location>
</feature>
<accession>A0A833Q6Q6</accession>
<name>A0A833Q6Q6_9POAL</name>
<reference evidence="2" key="1">
    <citation type="submission" date="2020-01" db="EMBL/GenBank/DDBJ databases">
        <title>Genome sequence of Kobresia littledalei, the first chromosome-level genome in the family Cyperaceae.</title>
        <authorList>
            <person name="Qu G."/>
        </authorList>
    </citation>
    <scope>NUCLEOTIDE SEQUENCE</scope>
    <source>
        <strain evidence="2">C.B.Clarke</strain>
        <tissue evidence="2">Leaf</tissue>
    </source>
</reference>
<protein>
    <submittedName>
        <fullName evidence="2">Uncharacterized protein</fullName>
    </submittedName>
</protein>